<dbReference type="Proteomes" id="UP000887565">
    <property type="component" value="Unplaced"/>
</dbReference>
<sequence>MVLPKKPSRKLLSMSNVDSTIDARIEVKNSATSKNFCHCVVLLLRTSSMPMTAQHFKKLSVQIFDEKHSWKVTLILRRQSKDKKEQKKEKHPANVRRETPTLIWHLKFRINGKYS</sequence>
<accession>A0A915KXG1</accession>
<organism evidence="1 2">
    <name type="scientific">Romanomermis culicivorax</name>
    <name type="common">Nematode worm</name>
    <dbReference type="NCBI Taxonomy" id="13658"/>
    <lineage>
        <taxon>Eukaryota</taxon>
        <taxon>Metazoa</taxon>
        <taxon>Ecdysozoa</taxon>
        <taxon>Nematoda</taxon>
        <taxon>Enoplea</taxon>
        <taxon>Dorylaimia</taxon>
        <taxon>Mermithida</taxon>
        <taxon>Mermithoidea</taxon>
        <taxon>Mermithidae</taxon>
        <taxon>Romanomermis</taxon>
    </lineage>
</organism>
<keyword evidence="1" id="KW-1185">Reference proteome</keyword>
<proteinExistence type="predicted"/>
<evidence type="ECO:0000313" key="1">
    <source>
        <dbReference type="Proteomes" id="UP000887565"/>
    </source>
</evidence>
<reference evidence="2" key="1">
    <citation type="submission" date="2022-11" db="UniProtKB">
        <authorList>
            <consortium name="WormBaseParasite"/>
        </authorList>
    </citation>
    <scope>IDENTIFICATION</scope>
</reference>
<name>A0A915KXG1_ROMCU</name>
<protein>
    <submittedName>
        <fullName evidence="2">Uncharacterized protein</fullName>
    </submittedName>
</protein>
<evidence type="ECO:0000313" key="2">
    <source>
        <dbReference type="WBParaSite" id="nRc.2.0.1.t43159-RA"/>
    </source>
</evidence>
<dbReference type="AlphaFoldDB" id="A0A915KXG1"/>
<dbReference type="WBParaSite" id="nRc.2.0.1.t43159-RA">
    <property type="protein sequence ID" value="nRc.2.0.1.t43159-RA"/>
    <property type="gene ID" value="nRc.2.0.1.g43159"/>
</dbReference>